<evidence type="ECO:0000313" key="5">
    <source>
        <dbReference type="EMBL" id="PCD76771.1"/>
    </source>
</evidence>
<dbReference type="SMART" id="SM00306">
    <property type="entry name" value="HintN"/>
    <property type="match status" value="1"/>
</dbReference>
<dbReference type="OrthoDB" id="6305173at2"/>
<dbReference type="EMBL" id="NTJD01000004">
    <property type="protein sequence ID" value="PCD76771.1"/>
    <property type="molecule type" value="Genomic_DNA"/>
</dbReference>
<reference evidence="5 6" key="1">
    <citation type="submission" date="2017-09" db="EMBL/GenBank/DDBJ databases">
        <title>A multilocus sequence analysis scheme for characterization of bacteria in the genus Thioclava.</title>
        <authorList>
            <person name="Liu Y."/>
            <person name="Shao Z."/>
        </authorList>
    </citation>
    <scope>NUCLEOTIDE SEQUENCE [LARGE SCALE GENOMIC DNA]</scope>
    <source>
        <strain evidence="5 6">CAU 1312</strain>
    </source>
</reference>
<comment type="caution">
    <text evidence="5">The sequence shown here is derived from an EMBL/GenBank/DDBJ whole genome shotgun (WGS) entry which is preliminary data.</text>
</comment>
<dbReference type="InterPro" id="IPR003587">
    <property type="entry name" value="Hint_dom_N"/>
</dbReference>
<dbReference type="InterPro" id="IPR050557">
    <property type="entry name" value="RTX_toxin/Mannuronan_C5-epim"/>
</dbReference>
<name>A0A2A4CNF3_9RHOB</name>
<evidence type="ECO:0000256" key="3">
    <source>
        <dbReference type="SAM" id="MobiDB-lite"/>
    </source>
</evidence>
<feature type="region of interest" description="Disordered" evidence="3">
    <location>
        <begin position="121"/>
        <end position="160"/>
    </location>
</feature>
<dbReference type="SUPFAM" id="SSF51120">
    <property type="entry name" value="beta-Roll"/>
    <property type="match status" value="2"/>
</dbReference>
<feature type="compositionally biased region" description="Low complexity" evidence="3">
    <location>
        <begin position="121"/>
        <end position="134"/>
    </location>
</feature>
<evidence type="ECO:0000313" key="6">
    <source>
        <dbReference type="Proteomes" id="UP000243507"/>
    </source>
</evidence>
<feature type="compositionally biased region" description="Polar residues" evidence="3">
    <location>
        <begin position="141"/>
        <end position="155"/>
    </location>
</feature>
<comment type="subcellular location">
    <subcellularLocation>
        <location evidence="1">Secreted</location>
    </subcellularLocation>
</comment>
<dbReference type="PANTHER" id="PTHR38340">
    <property type="entry name" value="S-LAYER PROTEIN"/>
    <property type="match status" value="1"/>
</dbReference>
<dbReference type="InterPro" id="IPR036844">
    <property type="entry name" value="Hint_dom_sf"/>
</dbReference>
<dbReference type="AlphaFoldDB" id="A0A2A4CNF3"/>
<keyword evidence="6" id="KW-1185">Reference proteome</keyword>
<dbReference type="InterPro" id="IPR006141">
    <property type="entry name" value="Intein_N"/>
</dbReference>
<evidence type="ECO:0000256" key="2">
    <source>
        <dbReference type="ARBA" id="ARBA00022525"/>
    </source>
</evidence>
<proteinExistence type="predicted"/>
<organism evidence="5 6">
    <name type="scientific">Pseudothioclava arenosa</name>
    <dbReference type="NCBI Taxonomy" id="1795308"/>
    <lineage>
        <taxon>Bacteria</taxon>
        <taxon>Pseudomonadati</taxon>
        <taxon>Pseudomonadota</taxon>
        <taxon>Alphaproteobacteria</taxon>
        <taxon>Rhodobacterales</taxon>
        <taxon>Paracoccaceae</taxon>
        <taxon>Pseudothioclava</taxon>
    </lineage>
</organism>
<evidence type="ECO:0000259" key="4">
    <source>
        <dbReference type="SMART" id="SM00306"/>
    </source>
</evidence>
<dbReference type="RefSeq" id="WP_096432423.1">
    <property type="nucleotide sequence ID" value="NZ_NTJD01000004.1"/>
</dbReference>
<keyword evidence="2" id="KW-0964">Secreted</keyword>
<dbReference type="PROSITE" id="PS00330">
    <property type="entry name" value="HEMOLYSIN_CALCIUM"/>
    <property type="match status" value="1"/>
</dbReference>
<dbReference type="PRINTS" id="PR00313">
    <property type="entry name" value="CABNDNGRPT"/>
</dbReference>
<dbReference type="Proteomes" id="UP000243507">
    <property type="component" value="Unassembled WGS sequence"/>
</dbReference>
<dbReference type="GO" id="GO:0016539">
    <property type="term" value="P:intein-mediated protein splicing"/>
    <property type="evidence" value="ECO:0007669"/>
    <property type="project" value="InterPro"/>
</dbReference>
<sequence length="493" mass="52727">MSNDTIIGTSGDDTITTGEGNDSVRGEAGNDFIDTSNYVDPGYDAQYWPYYLADPDPNDDKDTVFGGDGDDTIYTGDDADYISGGEGADYIDAGIDNDSVFGDGGNDFIIGWAGNDTIDGGTGDDTIYGDGTPDNPIPYEGTNSPGPDSEANNNKDLIHGGDGNDVIFGGDDSDTIYGDAGNDYLDGGLDGDYIYGGAGDDTIVGDGNNDYLYGEDGSDRFILDYSGYVANLTVDGGTGGTDFDTLDYSDFLKNGWVVSSMTQNPSGDGTGWSGQIVLYNASTGQYFNFNYNDIENFAPCFTPGTMIATPKGERPVEELRAGDKVITRDNGIQEIRWAGRRDLSSAELARKPALKPVLIRAGSLGGGLPETDLLVSPNHRMLVANARTALYCEEHEVLVAAKHLINGRDIVATDPDGVSYVHFMFDQHEVVLANGAWSESFQPGDQALMGLGKEQQAEIFQLFPELREARGRVAYPAARQTLKRHEAQLLLAG</sequence>
<dbReference type="Gene3D" id="2.150.10.10">
    <property type="entry name" value="Serralysin-like metalloprotease, C-terminal"/>
    <property type="match status" value="3"/>
</dbReference>
<evidence type="ECO:0000256" key="1">
    <source>
        <dbReference type="ARBA" id="ARBA00004613"/>
    </source>
</evidence>
<dbReference type="SUPFAM" id="SSF51294">
    <property type="entry name" value="Hedgehog/intein (Hint) domain"/>
    <property type="match status" value="1"/>
</dbReference>
<dbReference type="Pfam" id="PF13403">
    <property type="entry name" value="Hint_2"/>
    <property type="match status" value="1"/>
</dbReference>
<dbReference type="Pfam" id="PF00353">
    <property type="entry name" value="HemolysinCabind"/>
    <property type="match status" value="5"/>
</dbReference>
<dbReference type="PROSITE" id="PS50817">
    <property type="entry name" value="INTEIN_N_TER"/>
    <property type="match status" value="1"/>
</dbReference>
<gene>
    <name evidence="5" type="ORF">CLN94_06605</name>
</gene>
<dbReference type="PANTHER" id="PTHR38340:SF1">
    <property type="entry name" value="S-LAYER PROTEIN"/>
    <property type="match status" value="1"/>
</dbReference>
<dbReference type="Gene3D" id="2.170.16.10">
    <property type="entry name" value="Hedgehog/Intein (Hint) domain"/>
    <property type="match status" value="1"/>
</dbReference>
<feature type="region of interest" description="Disordered" evidence="3">
    <location>
        <begin position="1"/>
        <end position="28"/>
    </location>
</feature>
<dbReference type="GO" id="GO:0005509">
    <property type="term" value="F:calcium ion binding"/>
    <property type="evidence" value="ECO:0007669"/>
    <property type="project" value="InterPro"/>
</dbReference>
<dbReference type="InterPro" id="IPR018511">
    <property type="entry name" value="Hemolysin-typ_Ca-bd_CS"/>
</dbReference>
<feature type="compositionally biased region" description="Low complexity" evidence="3">
    <location>
        <begin position="1"/>
        <end position="18"/>
    </location>
</feature>
<accession>A0A2A4CNF3</accession>
<feature type="domain" description="Hint" evidence="4">
    <location>
        <begin position="298"/>
        <end position="414"/>
    </location>
</feature>
<dbReference type="InterPro" id="IPR011049">
    <property type="entry name" value="Serralysin-like_metalloprot_C"/>
</dbReference>
<protein>
    <submittedName>
        <fullName evidence="5">Type I secretion protein</fullName>
    </submittedName>
</protein>
<dbReference type="InterPro" id="IPR001343">
    <property type="entry name" value="Hemolysn_Ca-bd"/>
</dbReference>
<dbReference type="InterPro" id="IPR028992">
    <property type="entry name" value="Hedgehog/Intein_dom"/>
</dbReference>
<dbReference type="GO" id="GO:0005576">
    <property type="term" value="C:extracellular region"/>
    <property type="evidence" value="ECO:0007669"/>
    <property type="project" value="UniProtKB-SubCell"/>
</dbReference>